<dbReference type="EMBL" id="CAVMBE010000002">
    <property type="protein sequence ID" value="CAK3795458.1"/>
    <property type="molecule type" value="Genomic_DNA"/>
</dbReference>
<keyword evidence="1" id="KW-0560">Oxidoreductase</keyword>
<organism evidence="3 4">
    <name type="scientific">Lecanosticta acicola</name>
    <dbReference type="NCBI Taxonomy" id="111012"/>
    <lineage>
        <taxon>Eukaryota</taxon>
        <taxon>Fungi</taxon>
        <taxon>Dikarya</taxon>
        <taxon>Ascomycota</taxon>
        <taxon>Pezizomycotina</taxon>
        <taxon>Dothideomycetes</taxon>
        <taxon>Dothideomycetidae</taxon>
        <taxon>Mycosphaerellales</taxon>
        <taxon>Mycosphaerellaceae</taxon>
        <taxon>Lecanosticta</taxon>
    </lineage>
</organism>
<evidence type="ECO:0008006" key="5">
    <source>
        <dbReference type="Google" id="ProtNLM"/>
    </source>
</evidence>
<dbReference type="InterPro" id="IPR044053">
    <property type="entry name" value="AsaB-like"/>
</dbReference>
<keyword evidence="4" id="KW-1185">Reference proteome</keyword>
<dbReference type="PANTHER" id="PTHR34598:SF3">
    <property type="entry name" value="OXIDOREDUCTASE AN1597"/>
    <property type="match status" value="1"/>
</dbReference>
<protein>
    <recommendedName>
        <fullName evidence="5">GA4 desaturase</fullName>
    </recommendedName>
</protein>
<evidence type="ECO:0000313" key="3">
    <source>
        <dbReference type="EMBL" id="CAK3795458.1"/>
    </source>
</evidence>
<evidence type="ECO:0000256" key="1">
    <source>
        <dbReference type="ARBA" id="ARBA00023002"/>
    </source>
</evidence>
<accession>A0AAI9E6V2</accession>
<gene>
    <name evidence="3" type="ORF">LECACI_7A000771</name>
</gene>
<dbReference type="PANTHER" id="PTHR34598">
    <property type="entry name" value="BLL6449 PROTEIN"/>
    <property type="match status" value="1"/>
</dbReference>
<evidence type="ECO:0000256" key="2">
    <source>
        <dbReference type="ARBA" id="ARBA00023604"/>
    </source>
</evidence>
<dbReference type="Proteomes" id="UP001296104">
    <property type="component" value="Unassembled WGS sequence"/>
</dbReference>
<name>A0AAI9E6V2_9PEZI</name>
<dbReference type="AlphaFoldDB" id="A0AAI9E6V2"/>
<reference evidence="3" key="1">
    <citation type="submission" date="2023-11" db="EMBL/GenBank/DDBJ databases">
        <authorList>
            <person name="Alioto T."/>
            <person name="Alioto T."/>
            <person name="Gomez Garrido J."/>
        </authorList>
    </citation>
    <scope>NUCLEOTIDE SEQUENCE</scope>
</reference>
<comment type="similarity">
    <text evidence="2">Belongs to the asaB hydroxylase/desaturase family.</text>
</comment>
<sequence length="327" mass="36489">MGSIQEPVRGLFRFAVPDFSVPAEDRMFYPSPASKEVSDQNLELHDFRTSNEIVKGPRGLDIQGFTYVEHQSALAEDAWFAEGNIENVYVAECIGLILNATGASRAIVDGISFRRKSPQDQDNDQFYMLKRGCDLDVAVSKIPRGVMRVTGRQAATSLQPSRAFHVDYSVKGLQDTVRWCRKDIVEVAKPTIDAEDAGLSPRYAAYSIWRPLKTVTKDPIAVLDWRTADKSELVAASSRALSGVTEDGEYIRESLIATPPKNPKSQTWYWMPEQEPHEVLIIKFSDTGAVKDGNIARHCVHGSPKLNGTEGLPDRESIECRILAFWD</sequence>
<proteinExistence type="inferred from homology"/>
<evidence type="ECO:0000313" key="4">
    <source>
        <dbReference type="Proteomes" id="UP001296104"/>
    </source>
</evidence>
<dbReference type="NCBIfam" id="NF041278">
    <property type="entry name" value="CmcJ_NvfI_EfuI"/>
    <property type="match status" value="1"/>
</dbReference>
<comment type="caution">
    <text evidence="3">The sequence shown here is derived from an EMBL/GenBank/DDBJ whole genome shotgun (WGS) entry which is preliminary data.</text>
</comment>
<dbReference type="GO" id="GO:0016491">
    <property type="term" value="F:oxidoreductase activity"/>
    <property type="evidence" value="ECO:0007669"/>
    <property type="project" value="UniProtKB-KW"/>
</dbReference>